<keyword evidence="2" id="KW-0472">Membrane</keyword>
<evidence type="ECO:0000256" key="2">
    <source>
        <dbReference type="SAM" id="Phobius"/>
    </source>
</evidence>
<reference evidence="4 5" key="2">
    <citation type="submission" date="2019-01" db="EMBL/GenBank/DDBJ databases">
        <title>The decoding of complex shrimp genome reveals the adaptation for benthos swimmer, frequently molting mechanism and breeding impact on genome.</title>
        <authorList>
            <person name="Sun Y."/>
            <person name="Gao Y."/>
            <person name="Yu Y."/>
        </authorList>
    </citation>
    <scope>NUCLEOTIDE SEQUENCE [LARGE SCALE GENOMIC DNA]</scope>
    <source>
        <tissue evidence="4">Muscle</tissue>
    </source>
</reference>
<feature type="non-terminal residue" evidence="4">
    <location>
        <position position="620"/>
    </location>
</feature>
<dbReference type="AlphaFoldDB" id="A0A423TJ80"/>
<dbReference type="SMART" id="SM00060">
    <property type="entry name" value="FN3"/>
    <property type="match status" value="1"/>
</dbReference>
<keyword evidence="5" id="KW-1185">Reference proteome</keyword>
<keyword evidence="2" id="KW-0812">Transmembrane</keyword>
<reference evidence="4 5" key="1">
    <citation type="submission" date="2018-04" db="EMBL/GenBank/DDBJ databases">
        <authorList>
            <person name="Zhang X."/>
            <person name="Yuan J."/>
            <person name="Li F."/>
            <person name="Xiang J."/>
        </authorList>
    </citation>
    <scope>NUCLEOTIDE SEQUENCE [LARGE SCALE GENOMIC DNA]</scope>
    <source>
        <tissue evidence="4">Muscle</tissue>
    </source>
</reference>
<dbReference type="InterPro" id="IPR003961">
    <property type="entry name" value="FN3_dom"/>
</dbReference>
<organism evidence="4 5">
    <name type="scientific">Penaeus vannamei</name>
    <name type="common">Whiteleg shrimp</name>
    <name type="synonym">Litopenaeus vannamei</name>
    <dbReference type="NCBI Taxonomy" id="6689"/>
    <lineage>
        <taxon>Eukaryota</taxon>
        <taxon>Metazoa</taxon>
        <taxon>Ecdysozoa</taxon>
        <taxon>Arthropoda</taxon>
        <taxon>Crustacea</taxon>
        <taxon>Multicrustacea</taxon>
        <taxon>Malacostraca</taxon>
        <taxon>Eumalacostraca</taxon>
        <taxon>Eucarida</taxon>
        <taxon>Decapoda</taxon>
        <taxon>Dendrobranchiata</taxon>
        <taxon>Penaeoidea</taxon>
        <taxon>Penaeidae</taxon>
        <taxon>Penaeus</taxon>
    </lineage>
</organism>
<comment type="caution">
    <text evidence="4">The sequence shown here is derived from an EMBL/GenBank/DDBJ whole genome shotgun (WGS) entry which is preliminary data.</text>
</comment>
<feature type="region of interest" description="Disordered" evidence="1">
    <location>
        <begin position="1"/>
        <end position="53"/>
    </location>
</feature>
<evidence type="ECO:0000256" key="1">
    <source>
        <dbReference type="SAM" id="MobiDB-lite"/>
    </source>
</evidence>
<evidence type="ECO:0000259" key="3">
    <source>
        <dbReference type="PROSITE" id="PS50853"/>
    </source>
</evidence>
<gene>
    <name evidence="4" type="ORF">C7M84_004905</name>
</gene>
<dbReference type="OrthoDB" id="6379562at2759"/>
<feature type="compositionally biased region" description="Basic and acidic residues" evidence="1">
    <location>
        <begin position="557"/>
        <end position="567"/>
    </location>
</feature>
<evidence type="ECO:0000313" key="5">
    <source>
        <dbReference type="Proteomes" id="UP000283509"/>
    </source>
</evidence>
<dbReference type="InterPro" id="IPR013783">
    <property type="entry name" value="Ig-like_fold"/>
</dbReference>
<feature type="compositionally biased region" description="Basic and acidic residues" evidence="1">
    <location>
        <begin position="611"/>
        <end position="620"/>
    </location>
</feature>
<dbReference type="SUPFAM" id="SSF49265">
    <property type="entry name" value="Fibronectin type III"/>
    <property type="match status" value="1"/>
</dbReference>
<dbReference type="PANTHER" id="PTHR23278">
    <property type="entry name" value="SIDESTEP PROTEIN"/>
    <property type="match status" value="1"/>
</dbReference>
<dbReference type="PROSITE" id="PS50853">
    <property type="entry name" value="FN3"/>
    <property type="match status" value="1"/>
</dbReference>
<name>A0A423TJ80_PENVA</name>
<evidence type="ECO:0000313" key="4">
    <source>
        <dbReference type="EMBL" id="ROT76508.1"/>
    </source>
</evidence>
<proteinExistence type="predicted"/>
<feature type="domain" description="Fibronectin type-III" evidence="3">
    <location>
        <begin position="113"/>
        <end position="201"/>
    </location>
</feature>
<dbReference type="InterPro" id="IPR036116">
    <property type="entry name" value="FN3_sf"/>
</dbReference>
<dbReference type="Gene3D" id="2.60.40.10">
    <property type="entry name" value="Immunoglobulins"/>
    <property type="match status" value="1"/>
</dbReference>
<keyword evidence="2" id="KW-1133">Transmembrane helix</keyword>
<feature type="compositionally biased region" description="Polar residues" evidence="1">
    <location>
        <begin position="1"/>
        <end position="14"/>
    </location>
</feature>
<dbReference type="Proteomes" id="UP000283509">
    <property type="component" value="Unassembled WGS sequence"/>
</dbReference>
<accession>A0A423TJ80</accession>
<feature type="region of interest" description="Disordered" evidence="1">
    <location>
        <begin position="511"/>
        <end position="620"/>
    </location>
</feature>
<feature type="region of interest" description="Disordered" evidence="1">
    <location>
        <begin position="186"/>
        <end position="216"/>
    </location>
</feature>
<feature type="transmembrane region" description="Helical" evidence="2">
    <location>
        <begin position="233"/>
        <end position="254"/>
    </location>
</feature>
<sequence>MLSSTPSLRPQTGRSAAAPTAQVVGVPTTRRQHHVRGDRVSRRPPLHGALRSSRGVLPVPASMVRSEGTASWMSYTPRATVDFGELLCWASSALGQQERPCVTKLVRADKPDPPEACGVTKRTPNALTVSCTPAHDGGLPQTFFMTAFESGVTVSNSSSASSVVTAGNLRPSTSYTLTLWSANTHGSSARVSPPPSTSAPNASGTTTTSSMNGHDTTSLGKDKGVFSQLGSSLLAVVVVVTLLGVVLGVVAGVLTQRAVRPPPVRYDIVAIAAVRHETPHIYDDPIAIRSHQENDENEEEKDSDIVKVIPEIKQYPAFSLTAADWDFRNKSFSWHLPNSRLLRTKSDVRSPNRGSPRKPLRVESPKLPSEESHEERTADEVDVSGVSSPGRRSKAPSNVEFRLILVPETSKMLQVALERDTRLISYLSKDSPSNTLSSQKFPTITEVEDEMKCVSSDECSSPLIDIDESTPMIPAKRSESPVLTSCLNSADVGATRRVTYALKPIREHPDEGLASAFENDDSDSPRRATTPKPHGDLVAARCLQRSPSCPTPSKIIQETHRKRDLRPSQRPLEPGTGRRGGPSLPLVGKLGRRHAFRPMDRPNHAPPAPPDQRRAEDQMA</sequence>
<feature type="region of interest" description="Disordered" evidence="1">
    <location>
        <begin position="345"/>
        <end position="394"/>
    </location>
</feature>
<feature type="compositionally biased region" description="Low complexity" evidence="1">
    <location>
        <begin position="198"/>
        <end position="210"/>
    </location>
</feature>
<protein>
    <submittedName>
        <fullName evidence="4">Putative hemicentin-2-like</fullName>
    </submittedName>
</protein>
<dbReference type="EMBL" id="QCYY01001652">
    <property type="protein sequence ID" value="ROT76508.1"/>
    <property type="molecule type" value="Genomic_DNA"/>
</dbReference>
<feature type="compositionally biased region" description="Basic and acidic residues" evidence="1">
    <location>
        <begin position="360"/>
        <end position="379"/>
    </location>
</feature>
<dbReference type="PANTHER" id="PTHR23278:SF19">
    <property type="entry name" value="OBSCURIN"/>
    <property type="match status" value="1"/>
</dbReference>